<dbReference type="Gene3D" id="2.40.10.170">
    <property type="match status" value="1"/>
</dbReference>
<dbReference type="Gene3D" id="4.10.1180.10">
    <property type="entry name" value="tm1086 domain"/>
    <property type="match status" value="1"/>
</dbReference>
<dbReference type="Gene3D" id="2.102.30.10">
    <property type="entry name" value="tm1086 (SG structure) domain"/>
    <property type="match status" value="1"/>
</dbReference>
<feature type="transmembrane region" description="Helical" evidence="1">
    <location>
        <begin position="12"/>
        <end position="34"/>
    </location>
</feature>
<comment type="caution">
    <text evidence="4">The sequence shown here is derived from an EMBL/GenBank/DDBJ whole genome shotgun (WGS) entry which is preliminary data.</text>
</comment>
<evidence type="ECO:0000259" key="2">
    <source>
        <dbReference type="Pfam" id="PF14505"/>
    </source>
</evidence>
<evidence type="ECO:0000256" key="1">
    <source>
        <dbReference type="SAM" id="Phobius"/>
    </source>
</evidence>
<dbReference type="InterPro" id="IPR048399">
    <property type="entry name" value="DUF4438_C"/>
</dbReference>
<dbReference type="InterPro" id="IPR044910">
    <property type="entry name" value="TM_1086_SG_dom"/>
</dbReference>
<dbReference type="Pfam" id="PF20999">
    <property type="entry name" value="DUF4438_C"/>
    <property type="match status" value="1"/>
</dbReference>
<feature type="domain" description="DUF4438" evidence="2">
    <location>
        <begin position="73"/>
        <end position="212"/>
    </location>
</feature>
<protein>
    <recommendedName>
        <fullName evidence="5">DUF4438 domain-containing protein</fullName>
    </recommendedName>
</protein>
<gene>
    <name evidence="4" type="ORF">LCGC14_0768440</name>
</gene>
<accession>A0A0F9SJ34</accession>
<proteinExistence type="predicted"/>
<organism evidence="4">
    <name type="scientific">marine sediment metagenome</name>
    <dbReference type="NCBI Taxonomy" id="412755"/>
    <lineage>
        <taxon>unclassified sequences</taxon>
        <taxon>metagenomes</taxon>
        <taxon>ecological metagenomes</taxon>
    </lineage>
</organism>
<dbReference type="EMBL" id="LAZR01001931">
    <property type="protein sequence ID" value="KKN36956.1"/>
    <property type="molecule type" value="Genomic_DNA"/>
</dbReference>
<name>A0A0F9SJ34_9ZZZZ</name>
<keyword evidence="1" id="KW-1133">Transmembrane helix</keyword>
<feature type="domain" description="DUF4438" evidence="3">
    <location>
        <begin position="222"/>
        <end position="340"/>
    </location>
</feature>
<sequence length="343" mass="36803">MKKTPHKKTLRKMFLSTFVMVMVIGLISFMYAVVSGAEGTSASLKPVEYNQKQLVIMAVQGFIAPPGFSEPPYDIDPQGKIHVLPGIGSITYNFRTGDSAVHIAGDHIEPAVSLYNPGRNGGGSSYESRGLNGLSCIGNKVLVLTGEAKGAEGRVVGKHGGAEHVMVDFPDDVVFKKLAIEDKMRVYAIGVGMELKNIRGVKAINMSPHLLEALTKAGMGVTGKGKLRISVTHSIPAKIMGSGLGRSHVYRGDYDIQLFDKKTVKEHNLETLRFGDIVAIIDADHTYGRIYQEGAVSVGVITHSRSSVAGHGPGVTTLLTSREGNIEVVIDPDANLSKLLNIR</sequence>
<evidence type="ECO:0000259" key="3">
    <source>
        <dbReference type="Pfam" id="PF20999"/>
    </source>
</evidence>
<evidence type="ECO:0000313" key="4">
    <source>
        <dbReference type="EMBL" id="KKN36956.1"/>
    </source>
</evidence>
<dbReference type="AlphaFoldDB" id="A0A0F9SJ34"/>
<evidence type="ECO:0008006" key="5">
    <source>
        <dbReference type="Google" id="ProtNLM"/>
    </source>
</evidence>
<keyword evidence="1" id="KW-0812">Transmembrane</keyword>
<keyword evidence="1" id="KW-0472">Membrane</keyword>
<dbReference type="InterPro" id="IPR044909">
    <property type="entry name" value="TM_1086_sf"/>
</dbReference>
<dbReference type="Pfam" id="PF14505">
    <property type="entry name" value="DUF4438"/>
    <property type="match status" value="1"/>
</dbReference>
<dbReference type="InterPro" id="IPR029433">
    <property type="entry name" value="DUF4438_N"/>
</dbReference>
<reference evidence="4" key="1">
    <citation type="journal article" date="2015" name="Nature">
        <title>Complex archaea that bridge the gap between prokaryotes and eukaryotes.</title>
        <authorList>
            <person name="Spang A."/>
            <person name="Saw J.H."/>
            <person name="Jorgensen S.L."/>
            <person name="Zaremba-Niedzwiedzka K."/>
            <person name="Martijn J."/>
            <person name="Lind A.E."/>
            <person name="van Eijk R."/>
            <person name="Schleper C."/>
            <person name="Guy L."/>
            <person name="Ettema T.J."/>
        </authorList>
    </citation>
    <scope>NUCLEOTIDE SEQUENCE</scope>
</reference>